<dbReference type="RefSeq" id="XP_011497409.1">
    <property type="nucleotide sequence ID" value="XM_011499107.1"/>
</dbReference>
<feature type="domain" description="C2H2-type" evidence="10">
    <location>
        <begin position="340"/>
        <end position="367"/>
    </location>
</feature>
<dbReference type="SMART" id="SM00355">
    <property type="entry name" value="ZnF_C2H2"/>
    <property type="match status" value="10"/>
</dbReference>
<evidence type="ECO:0000256" key="1">
    <source>
        <dbReference type="ARBA" id="ARBA00004123"/>
    </source>
</evidence>
<reference evidence="13" key="1">
    <citation type="submission" date="2025-08" db="UniProtKB">
        <authorList>
            <consortium name="RefSeq"/>
        </authorList>
    </citation>
    <scope>IDENTIFICATION</scope>
</reference>
<dbReference type="InterPro" id="IPR036236">
    <property type="entry name" value="Znf_C2H2_sf"/>
</dbReference>
<dbReference type="Pfam" id="PF07776">
    <property type="entry name" value="zf-AD"/>
    <property type="match status" value="1"/>
</dbReference>
<dbReference type="FunFam" id="3.30.160.60:FF:000624">
    <property type="entry name" value="zinc finger protein 697"/>
    <property type="match status" value="1"/>
</dbReference>
<feature type="binding site" evidence="9">
    <location>
        <position position="20"/>
    </location>
    <ligand>
        <name>Zn(2+)</name>
        <dbReference type="ChEBI" id="CHEBI:29105"/>
    </ligand>
</feature>
<feature type="domain" description="C2H2-type" evidence="10">
    <location>
        <begin position="512"/>
        <end position="539"/>
    </location>
</feature>
<evidence type="ECO:0000256" key="4">
    <source>
        <dbReference type="ARBA" id="ARBA00022771"/>
    </source>
</evidence>
<feature type="domain" description="C2H2-type" evidence="10">
    <location>
        <begin position="456"/>
        <end position="483"/>
    </location>
</feature>
<sequence length="595" mass="68759">MFIVTKTIDSENISKVCRTCLREDNDKMVYLFVGPAQSSLGAKLQSLSCLEVTQGDGLPEKMCDRCVIRAESALLFREQCRAADQALKQAAIRVSKAKAFSNIPTCKIYPQNQNYVPLPYTQGATNFADCRLFTNHQELYMHNRLYPQIYQRDENLPQHMSIVESHNAYLNLSRYNTGFTHHDLMSDKVSSIIRQDDLDSFIRHDSAHNEGSCALQCSLCNYTFNDRTQLENHSITHNSDSMDLSSDEVNIEVEDNSSELGRNINFERPIVRTVEQSLENISYDKINSDCSNGYQNLNFSNIISQNNSEIINVMDPIIIPQEMPMPNFMETSQITKNNRFKCEICSRLFSQKAKLVAHQLSHTKQKPFECVHCGKTYSSKSKLAAHGRLHTQTNIHQCNICQKIFSYPSYLSDHMKTHNPKAEKKASFQCVQCNKQFFFAKSYKRHMKFHTGKGLFHCDICDKLFSQKYSLKVHMQSHDSTRCHKCELCDKSFNQKSNLVEHMRTHTKVKPFKCKICEKSFTQSSHLKSHEVSHNSIRQFQCRLCGKRFKLASHLKRHVNLHTGLKMFKCNECNQMFSQSFSLKRHTKKHLESNL</sequence>
<evidence type="ECO:0000256" key="6">
    <source>
        <dbReference type="ARBA" id="ARBA00023125"/>
    </source>
</evidence>
<dbReference type="SMART" id="SM00868">
    <property type="entry name" value="zf-AD"/>
    <property type="match status" value="1"/>
</dbReference>
<dbReference type="PROSITE" id="PS51915">
    <property type="entry name" value="ZAD"/>
    <property type="match status" value="1"/>
</dbReference>
<feature type="domain" description="ZAD" evidence="11">
    <location>
        <begin position="15"/>
        <end position="90"/>
    </location>
</feature>
<name>A0AAJ6YG29_9HYME</name>
<evidence type="ECO:0000259" key="10">
    <source>
        <dbReference type="PROSITE" id="PS50157"/>
    </source>
</evidence>
<feature type="binding site" evidence="9">
    <location>
        <position position="63"/>
    </location>
    <ligand>
        <name>Zn(2+)</name>
        <dbReference type="ChEBI" id="CHEBI:29105"/>
    </ligand>
</feature>
<dbReference type="InterPro" id="IPR012934">
    <property type="entry name" value="Znf_AD"/>
</dbReference>
<dbReference type="GO" id="GO:0000122">
    <property type="term" value="P:negative regulation of transcription by RNA polymerase II"/>
    <property type="evidence" value="ECO:0007669"/>
    <property type="project" value="UniProtKB-ARBA"/>
</dbReference>
<dbReference type="Proteomes" id="UP000695007">
    <property type="component" value="Unplaced"/>
</dbReference>
<keyword evidence="7" id="KW-0539">Nucleus</keyword>
<keyword evidence="2 9" id="KW-0479">Metal-binding</keyword>
<accession>A0AAJ6YG29</accession>
<dbReference type="GeneID" id="105361824"/>
<dbReference type="GO" id="GO:0008270">
    <property type="term" value="F:zinc ion binding"/>
    <property type="evidence" value="ECO:0007669"/>
    <property type="project" value="UniProtKB-UniRule"/>
</dbReference>
<dbReference type="Gene3D" id="3.30.160.60">
    <property type="entry name" value="Classic Zinc Finger"/>
    <property type="match status" value="8"/>
</dbReference>
<evidence type="ECO:0000256" key="2">
    <source>
        <dbReference type="ARBA" id="ARBA00022723"/>
    </source>
</evidence>
<dbReference type="GO" id="GO:0005634">
    <property type="term" value="C:nucleus"/>
    <property type="evidence" value="ECO:0007669"/>
    <property type="project" value="UniProtKB-SubCell"/>
</dbReference>
<evidence type="ECO:0000313" key="13">
    <source>
        <dbReference type="RefSeq" id="XP_011497409.1"/>
    </source>
</evidence>
<dbReference type="InterPro" id="IPR013087">
    <property type="entry name" value="Znf_C2H2_type"/>
</dbReference>
<dbReference type="FunFam" id="3.30.160.60:FF:000446">
    <property type="entry name" value="Zinc finger protein"/>
    <property type="match status" value="3"/>
</dbReference>
<feature type="domain" description="C2H2-type" evidence="10">
    <location>
        <begin position="540"/>
        <end position="567"/>
    </location>
</feature>
<evidence type="ECO:0000256" key="9">
    <source>
        <dbReference type="PROSITE-ProRule" id="PRU01263"/>
    </source>
</evidence>
<dbReference type="FunFam" id="3.30.160.60:FF:001465">
    <property type="entry name" value="Zinc finger protein 560"/>
    <property type="match status" value="1"/>
</dbReference>
<keyword evidence="4 8" id="KW-0863">Zinc-finger</keyword>
<feature type="domain" description="C2H2-type" evidence="10">
    <location>
        <begin position="428"/>
        <end position="455"/>
    </location>
</feature>
<feature type="domain" description="C2H2-type" evidence="10">
    <location>
        <begin position="396"/>
        <end position="423"/>
    </location>
</feature>
<evidence type="ECO:0000256" key="5">
    <source>
        <dbReference type="ARBA" id="ARBA00022833"/>
    </source>
</evidence>
<dbReference type="Gene3D" id="3.40.1800.20">
    <property type="match status" value="1"/>
</dbReference>
<evidence type="ECO:0000256" key="8">
    <source>
        <dbReference type="PROSITE-ProRule" id="PRU00042"/>
    </source>
</evidence>
<evidence type="ECO:0000259" key="11">
    <source>
        <dbReference type="PROSITE" id="PS51915"/>
    </source>
</evidence>
<feature type="binding site" evidence="9">
    <location>
        <position position="17"/>
    </location>
    <ligand>
        <name>Zn(2+)</name>
        <dbReference type="ChEBI" id="CHEBI:29105"/>
    </ligand>
</feature>
<dbReference type="PANTHER" id="PTHR24394">
    <property type="entry name" value="ZINC FINGER PROTEIN"/>
    <property type="match status" value="1"/>
</dbReference>
<dbReference type="FunFam" id="3.30.160.60:FF:000145">
    <property type="entry name" value="Zinc finger protein 574"/>
    <property type="match status" value="1"/>
</dbReference>
<dbReference type="KEGG" id="csol:105361824"/>
<feature type="domain" description="C2H2-type" evidence="10">
    <location>
        <begin position="368"/>
        <end position="395"/>
    </location>
</feature>
<proteinExistence type="predicted"/>
<dbReference type="SUPFAM" id="SSF57716">
    <property type="entry name" value="Glucocorticoid receptor-like (DNA-binding domain)"/>
    <property type="match status" value="1"/>
</dbReference>
<comment type="subcellular location">
    <subcellularLocation>
        <location evidence="1">Nucleus</location>
    </subcellularLocation>
</comment>
<dbReference type="AlphaFoldDB" id="A0AAJ6YG29"/>
<dbReference type="PROSITE" id="PS50157">
    <property type="entry name" value="ZINC_FINGER_C2H2_2"/>
    <property type="match status" value="10"/>
</dbReference>
<protein>
    <submittedName>
        <fullName evidence="13">Zinc finger protein 2-like</fullName>
    </submittedName>
</protein>
<keyword evidence="5 9" id="KW-0862">Zinc</keyword>
<keyword evidence="3" id="KW-0677">Repeat</keyword>
<dbReference type="GO" id="GO:0000981">
    <property type="term" value="F:DNA-binding transcription factor activity, RNA polymerase II-specific"/>
    <property type="evidence" value="ECO:0007669"/>
    <property type="project" value="TreeGrafter"/>
</dbReference>
<dbReference type="SUPFAM" id="SSF57667">
    <property type="entry name" value="beta-beta-alpha zinc fingers"/>
    <property type="match status" value="5"/>
</dbReference>
<keyword evidence="6" id="KW-0238">DNA-binding</keyword>
<evidence type="ECO:0000256" key="7">
    <source>
        <dbReference type="ARBA" id="ARBA00023242"/>
    </source>
</evidence>
<dbReference type="PANTHER" id="PTHR24394:SF29">
    <property type="entry name" value="MYONEURIN"/>
    <property type="match status" value="1"/>
</dbReference>
<dbReference type="FunFam" id="3.30.160.60:FF:000045">
    <property type="entry name" value="ZFP69 zinc finger protein B"/>
    <property type="match status" value="1"/>
</dbReference>
<feature type="domain" description="C2H2-type" evidence="10">
    <location>
        <begin position="484"/>
        <end position="511"/>
    </location>
</feature>
<gene>
    <name evidence="13" type="primary">LOC105361824</name>
</gene>
<dbReference type="Pfam" id="PF12874">
    <property type="entry name" value="zf-met"/>
    <property type="match status" value="1"/>
</dbReference>
<feature type="domain" description="C2H2-type" evidence="10">
    <location>
        <begin position="215"/>
        <end position="242"/>
    </location>
</feature>
<dbReference type="Pfam" id="PF00096">
    <property type="entry name" value="zf-C2H2"/>
    <property type="match status" value="8"/>
</dbReference>
<evidence type="ECO:0000256" key="3">
    <source>
        <dbReference type="ARBA" id="ARBA00022737"/>
    </source>
</evidence>
<dbReference type="GO" id="GO:0003677">
    <property type="term" value="F:DNA binding"/>
    <property type="evidence" value="ECO:0007669"/>
    <property type="project" value="UniProtKB-KW"/>
</dbReference>
<dbReference type="PROSITE" id="PS00028">
    <property type="entry name" value="ZINC_FINGER_C2H2_1"/>
    <property type="match status" value="10"/>
</dbReference>
<feature type="domain" description="C2H2-type" evidence="10">
    <location>
        <begin position="568"/>
        <end position="595"/>
    </location>
</feature>
<evidence type="ECO:0000313" key="12">
    <source>
        <dbReference type="Proteomes" id="UP000695007"/>
    </source>
</evidence>
<organism evidence="12 13">
    <name type="scientific">Ceratosolen solmsi marchali</name>
    <dbReference type="NCBI Taxonomy" id="326594"/>
    <lineage>
        <taxon>Eukaryota</taxon>
        <taxon>Metazoa</taxon>
        <taxon>Ecdysozoa</taxon>
        <taxon>Arthropoda</taxon>
        <taxon>Hexapoda</taxon>
        <taxon>Insecta</taxon>
        <taxon>Pterygota</taxon>
        <taxon>Neoptera</taxon>
        <taxon>Endopterygota</taxon>
        <taxon>Hymenoptera</taxon>
        <taxon>Apocrita</taxon>
        <taxon>Proctotrupomorpha</taxon>
        <taxon>Chalcidoidea</taxon>
        <taxon>Agaonidae</taxon>
        <taxon>Agaoninae</taxon>
        <taxon>Ceratosolen</taxon>
    </lineage>
</organism>
<keyword evidence="12" id="KW-1185">Reference proteome</keyword>
<feature type="binding site" evidence="9">
    <location>
        <position position="66"/>
    </location>
    <ligand>
        <name>Zn(2+)</name>
        <dbReference type="ChEBI" id="CHEBI:29105"/>
    </ligand>
</feature>